<organism evidence="2 3">
    <name type="scientific">Streptomyces davaonensis (strain DSM 101723 / JCM 4913 / KCC S-0913 / 768)</name>
    <dbReference type="NCBI Taxonomy" id="1214101"/>
    <lineage>
        <taxon>Bacteria</taxon>
        <taxon>Bacillati</taxon>
        <taxon>Actinomycetota</taxon>
        <taxon>Actinomycetes</taxon>
        <taxon>Kitasatosporales</taxon>
        <taxon>Streptomycetaceae</taxon>
        <taxon>Streptomyces</taxon>
    </lineage>
</organism>
<dbReference type="AlphaFoldDB" id="K4QUB3"/>
<dbReference type="Proteomes" id="UP000008043">
    <property type="component" value="Chromosome"/>
</dbReference>
<proteinExistence type="predicted"/>
<keyword evidence="3" id="KW-1185">Reference proteome</keyword>
<gene>
    <name evidence="2" type="ORF">BN159_0154</name>
</gene>
<sequence length="364" mass="38112">MGLTPARAANAASSRTRPGWDQATRTVAAVTGPIPVSSGRPAAGLASTSSPIRFHVVCDFGVKGEDPLGQTDGLGAGCRGGEVLLTGAPAGDFADLPGAEGTTGVYAEVGDAHEGSQGVHGPAPLAGEPVSGSEEDLCCRPHPLVHPRSAQLFFGERKHGSGYPLGVDRVGFADAAAASEHGVGMRLGVGVDADDERMRVGDNGVHAIRVPLREAVVPVAADRRRARERPLRGRTVTGHGPLGPGRLLIRPPRWAGSAPVARRSRTVHRQGTLGGHFCHESRLRRGDRRRPCQPVPDQPDEDSQSFVNLWGRVGGRRRCRRGASRTACRLGPAGPCGLVRGRGGPDGLRWGGGRRGGGRRMVTR</sequence>
<evidence type="ECO:0000256" key="1">
    <source>
        <dbReference type="SAM" id="MobiDB-lite"/>
    </source>
</evidence>
<name>K4QUB3_STRDJ</name>
<reference evidence="2 3" key="1">
    <citation type="journal article" date="2012" name="J. Bacteriol.">
        <title>Genome sequence of the bacterium Streptomyces davawensis JCM 4913 and heterologous production of the unique antibiotic roseoflavin.</title>
        <authorList>
            <person name="Jankowitsch F."/>
            <person name="Schwarz J."/>
            <person name="Ruckert C."/>
            <person name="Gust B."/>
            <person name="Szczepanowski R."/>
            <person name="Blom J."/>
            <person name="Pelzer S."/>
            <person name="Kalinowski J."/>
            <person name="Mack M."/>
        </authorList>
    </citation>
    <scope>NUCLEOTIDE SEQUENCE [LARGE SCALE GENOMIC DNA]</scope>
    <source>
        <strain evidence="3">DSM 101723 / JCM 4913 / KCC S-0913 / 768</strain>
    </source>
</reference>
<dbReference type="HOGENOM" id="CLU_760570_0_0_11"/>
<feature type="region of interest" description="Disordered" evidence="1">
    <location>
        <begin position="1"/>
        <end position="21"/>
    </location>
</feature>
<dbReference type="EMBL" id="HE971709">
    <property type="protein sequence ID" value="CCK24533.1"/>
    <property type="molecule type" value="Genomic_DNA"/>
</dbReference>
<dbReference type="KEGG" id="sdv:BN159_0154"/>
<evidence type="ECO:0000313" key="3">
    <source>
        <dbReference type="Proteomes" id="UP000008043"/>
    </source>
</evidence>
<feature type="region of interest" description="Disordered" evidence="1">
    <location>
        <begin position="282"/>
        <end position="305"/>
    </location>
</feature>
<accession>K4QUB3</accession>
<feature type="compositionally biased region" description="Low complexity" evidence="1">
    <location>
        <begin position="1"/>
        <end position="17"/>
    </location>
</feature>
<feature type="region of interest" description="Disordered" evidence="1">
    <location>
        <begin position="114"/>
        <end position="134"/>
    </location>
</feature>
<evidence type="ECO:0000313" key="2">
    <source>
        <dbReference type="EMBL" id="CCK24533.1"/>
    </source>
</evidence>
<protein>
    <submittedName>
        <fullName evidence="2">Uncharacterized protein</fullName>
    </submittedName>
</protein>